<accession>A0ACA9M3B9</accession>
<gene>
    <name evidence="1" type="ORF">RPERSI_LOCUS4203</name>
</gene>
<name>A0ACA9M3B9_9GLOM</name>
<sequence length="259" mass="29480">RKSKIPVPSSPYTSERQESPGSSSSAYISDQNTPNETRVGGRGLSPVWKYFQRQKTKSNGYYSAKCDYCSTKWSRGEPVKLEAHLAFECSYAEEHVRQFYLLHPNAYLQQAIHELNIPGGGLRKFVDTRWTSAYECTLSVSQLEYALIKATIFFSDLKILIKVLSPIRTAIMNLEAQSTTLADCFIQFVSLAAAIKRLSSVGLREKQFHKIAQIAIQIWKCKGYDLNECANLIAYMRLFKEKKDGFDLPYSFEKDTPLL</sequence>
<organism evidence="1 2">
    <name type="scientific">Racocetra persica</name>
    <dbReference type="NCBI Taxonomy" id="160502"/>
    <lineage>
        <taxon>Eukaryota</taxon>
        <taxon>Fungi</taxon>
        <taxon>Fungi incertae sedis</taxon>
        <taxon>Mucoromycota</taxon>
        <taxon>Glomeromycotina</taxon>
        <taxon>Glomeromycetes</taxon>
        <taxon>Diversisporales</taxon>
        <taxon>Gigasporaceae</taxon>
        <taxon>Racocetra</taxon>
    </lineage>
</organism>
<evidence type="ECO:0000313" key="2">
    <source>
        <dbReference type="Proteomes" id="UP000789920"/>
    </source>
</evidence>
<dbReference type="EMBL" id="CAJVQC010005678">
    <property type="protein sequence ID" value="CAG8557112.1"/>
    <property type="molecule type" value="Genomic_DNA"/>
</dbReference>
<comment type="caution">
    <text evidence="1">The sequence shown here is derived from an EMBL/GenBank/DDBJ whole genome shotgun (WGS) entry which is preliminary data.</text>
</comment>
<reference evidence="1" key="1">
    <citation type="submission" date="2021-06" db="EMBL/GenBank/DDBJ databases">
        <authorList>
            <person name="Kallberg Y."/>
            <person name="Tangrot J."/>
            <person name="Rosling A."/>
        </authorList>
    </citation>
    <scope>NUCLEOTIDE SEQUENCE</scope>
    <source>
        <strain evidence="1">MA461A</strain>
    </source>
</reference>
<feature type="non-terminal residue" evidence="1">
    <location>
        <position position="1"/>
    </location>
</feature>
<keyword evidence="2" id="KW-1185">Reference proteome</keyword>
<proteinExistence type="predicted"/>
<dbReference type="Proteomes" id="UP000789920">
    <property type="component" value="Unassembled WGS sequence"/>
</dbReference>
<evidence type="ECO:0000313" key="1">
    <source>
        <dbReference type="EMBL" id="CAG8557112.1"/>
    </source>
</evidence>
<protein>
    <submittedName>
        <fullName evidence="1">35729_t:CDS:1</fullName>
    </submittedName>
</protein>